<gene>
    <name evidence="1" type="ORF">EDD18DRAFT_1364465</name>
</gene>
<sequence>MCYHEHHLPAVKEWAEISPELTTVLRKAWYMKARKQAGAASLQTPVVPLKLSDSARELAYEEMRAMAAALEEEPEAEVEVEGAATG</sequence>
<dbReference type="AlphaFoldDB" id="A0AA39P7R8"/>
<proteinExistence type="predicted"/>
<comment type="caution">
    <text evidence="1">The sequence shown here is derived from an EMBL/GenBank/DDBJ whole genome shotgun (WGS) entry which is preliminary data.</text>
</comment>
<name>A0AA39P7R8_9AGAR</name>
<keyword evidence="2" id="KW-1185">Reference proteome</keyword>
<dbReference type="EMBL" id="JAUEPU010000092">
    <property type="protein sequence ID" value="KAK0479019.1"/>
    <property type="molecule type" value="Genomic_DNA"/>
</dbReference>
<reference evidence="1" key="1">
    <citation type="submission" date="2023-06" db="EMBL/GenBank/DDBJ databases">
        <authorList>
            <consortium name="Lawrence Berkeley National Laboratory"/>
            <person name="Ahrendt S."/>
            <person name="Sahu N."/>
            <person name="Indic B."/>
            <person name="Wong-Bajracharya J."/>
            <person name="Merenyi Z."/>
            <person name="Ke H.-M."/>
            <person name="Monk M."/>
            <person name="Kocsube S."/>
            <person name="Drula E."/>
            <person name="Lipzen A."/>
            <person name="Balint B."/>
            <person name="Henrissat B."/>
            <person name="Andreopoulos B."/>
            <person name="Martin F.M."/>
            <person name="Harder C.B."/>
            <person name="Rigling D."/>
            <person name="Ford K.L."/>
            <person name="Foster G.D."/>
            <person name="Pangilinan J."/>
            <person name="Papanicolaou A."/>
            <person name="Barry K."/>
            <person name="LaButti K."/>
            <person name="Viragh M."/>
            <person name="Koriabine M."/>
            <person name="Yan M."/>
            <person name="Riley R."/>
            <person name="Champramary S."/>
            <person name="Plett K.L."/>
            <person name="Tsai I.J."/>
            <person name="Slot J."/>
            <person name="Sipos G."/>
            <person name="Plett J."/>
            <person name="Nagy L.G."/>
            <person name="Grigoriev I.V."/>
        </authorList>
    </citation>
    <scope>NUCLEOTIDE SEQUENCE</scope>
    <source>
        <strain evidence="1">HWK02</strain>
    </source>
</reference>
<accession>A0AA39P7R8</accession>
<protein>
    <submittedName>
        <fullName evidence="1">Uncharacterized protein</fullName>
    </submittedName>
</protein>
<evidence type="ECO:0000313" key="1">
    <source>
        <dbReference type="EMBL" id="KAK0479019.1"/>
    </source>
</evidence>
<dbReference type="Proteomes" id="UP001175228">
    <property type="component" value="Unassembled WGS sequence"/>
</dbReference>
<evidence type="ECO:0000313" key="2">
    <source>
        <dbReference type="Proteomes" id="UP001175228"/>
    </source>
</evidence>
<organism evidence="1 2">
    <name type="scientific">Armillaria luteobubalina</name>
    <dbReference type="NCBI Taxonomy" id="153913"/>
    <lineage>
        <taxon>Eukaryota</taxon>
        <taxon>Fungi</taxon>
        <taxon>Dikarya</taxon>
        <taxon>Basidiomycota</taxon>
        <taxon>Agaricomycotina</taxon>
        <taxon>Agaricomycetes</taxon>
        <taxon>Agaricomycetidae</taxon>
        <taxon>Agaricales</taxon>
        <taxon>Marasmiineae</taxon>
        <taxon>Physalacriaceae</taxon>
        <taxon>Armillaria</taxon>
    </lineage>
</organism>